<dbReference type="InterPro" id="IPR015590">
    <property type="entry name" value="Aldehyde_DH_dom"/>
</dbReference>
<dbReference type="GO" id="GO:0008886">
    <property type="term" value="F:glyceraldehyde-3-phosphate dehydrogenase (NADP+) (non-phosphorylating) activity"/>
    <property type="evidence" value="ECO:0007669"/>
    <property type="project" value="UniProtKB-EC"/>
</dbReference>
<dbReference type="EC" id="1.2.1.9" evidence="3"/>
<dbReference type="Gene3D" id="3.40.605.10">
    <property type="entry name" value="Aldehyde Dehydrogenase, Chain A, domain 1"/>
    <property type="match status" value="1"/>
</dbReference>
<accession>A0AAV6IR21</accession>
<evidence type="ECO:0000256" key="6">
    <source>
        <dbReference type="ARBA" id="ARBA00042646"/>
    </source>
</evidence>
<evidence type="ECO:0000256" key="8">
    <source>
        <dbReference type="ARBA" id="ARBA00049186"/>
    </source>
</evidence>
<dbReference type="AlphaFoldDB" id="A0AAV6IR21"/>
<comment type="similarity">
    <text evidence="1 10">Belongs to the aldehyde dehydrogenase family.</text>
</comment>
<evidence type="ECO:0000256" key="1">
    <source>
        <dbReference type="ARBA" id="ARBA00009986"/>
    </source>
</evidence>
<organism evidence="12 13">
    <name type="scientific">Rhododendron griersonianum</name>
    <dbReference type="NCBI Taxonomy" id="479676"/>
    <lineage>
        <taxon>Eukaryota</taxon>
        <taxon>Viridiplantae</taxon>
        <taxon>Streptophyta</taxon>
        <taxon>Embryophyta</taxon>
        <taxon>Tracheophyta</taxon>
        <taxon>Spermatophyta</taxon>
        <taxon>Magnoliopsida</taxon>
        <taxon>eudicotyledons</taxon>
        <taxon>Gunneridae</taxon>
        <taxon>Pentapetalae</taxon>
        <taxon>asterids</taxon>
        <taxon>Ericales</taxon>
        <taxon>Ericaceae</taxon>
        <taxon>Ericoideae</taxon>
        <taxon>Rhodoreae</taxon>
        <taxon>Rhododendron</taxon>
    </lineage>
</organism>
<evidence type="ECO:0000259" key="11">
    <source>
        <dbReference type="Pfam" id="PF00171"/>
    </source>
</evidence>
<feature type="active site" evidence="9">
    <location>
        <position position="81"/>
    </location>
</feature>
<feature type="domain" description="Aldehyde dehydrogenase" evidence="11">
    <location>
        <begin position="55"/>
        <end position="239"/>
    </location>
</feature>
<dbReference type="EMBL" id="JACTNZ010000010">
    <property type="protein sequence ID" value="KAG5529993.1"/>
    <property type="molecule type" value="Genomic_DNA"/>
</dbReference>
<dbReference type="InterPro" id="IPR051020">
    <property type="entry name" value="ALDH-related_metabolic_enz"/>
</dbReference>
<dbReference type="PANTHER" id="PTHR42991">
    <property type="entry name" value="ALDEHYDE DEHYDROGENASE"/>
    <property type="match status" value="1"/>
</dbReference>
<evidence type="ECO:0000313" key="13">
    <source>
        <dbReference type="Proteomes" id="UP000823749"/>
    </source>
</evidence>
<dbReference type="SUPFAM" id="SSF53720">
    <property type="entry name" value="ALDH-like"/>
    <property type="match status" value="1"/>
</dbReference>
<evidence type="ECO:0000256" key="9">
    <source>
        <dbReference type="PROSITE-ProRule" id="PRU10007"/>
    </source>
</evidence>
<evidence type="ECO:0000256" key="3">
    <source>
        <dbReference type="ARBA" id="ARBA00038980"/>
    </source>
</evidence>
<dbReference type="Gene3D" id="3.40.309.10">
    <property type="entry name" value="Aldehyde Dehydrogenase, Chain A, domain 2"/>
    <property type="match status" value="1"/>
</dbReference>
<protein>
    <recommendedName>
        <fullName evidence="4">NADP-dependent glyceraldehyde-3-phosphate dehydrogenase</fullName>
        <ecNumber evidence="3">1.2.1.9</ecNumber>
    </recommendedName>
    <alternativeName>
        <fullName evidence="5">Glyceraldehyde-3-phosphate dehydrogenase [NADP(+)]</fullName>
    </alternativeName>
    <alternativeName>
        <fullName evidence="6">Non-phosphorylating glyceraldehyde 3-phosphate dehydrogenase</fullName>
    </alternativeName>
    <alternativeName>
        <fullName evidence="7">Triosephosphate dehydrogenase</fullName>
    </alternativeName>
</protein>
<dbReference type="Proteomes" id="UP000823749">
    <property type="component" value="Chromosome 10"/>
</dbReference>
<keyword evidence="2 10" id="KW-0560">Oxidoreductase</keyword>
<dbReference type="InterPro" id="IPR016161">
    <property type="entry name" value="Ald_DH/histidinol_DH"/>
</dbReference>
<dbReference type="Pfam" id="PF00171">
    <property type="entry name" value="Aldedh"/>
    <property type="match status" value="1"/>
</dbReference>
<gene>
    <name evidence="12" type="ORF">RHGRI_030384</name>
</gene>
<dbReference type="PROSITE" id="PS00070">
    <property type="entry name" value="ALDEHYDE_DEHYDR_CYS"/>
    <property type="match status" value="1"/>
</dbReference>
<evidence type="ECO:0000256" key="2">
    <source>
        <dbReference type="ARBA" id="ARBA00023002"/>
    </source>
</evidence>
<evidence type="ECO:0000256" key="5">
    <source>
        <dbReference type="ARBA" id="ARBA00042470"/>
    </source>
</evidence>
<dbReference type="InterPro" id="IPR029510">
    <property type="entry name" value="Ald_DH_CS_GLU"/>
</dbReference>
<evidence type="ECO:0000256" key="10">
    <source>
        <dbReference type="RuleBase" id="RU003345"/>
    </source>
</evidence>
<name>A0AAV6IR21_9ERIC</name>
<proteinExistence type="inferred from homology"/>
<comment type="caution">
    <text evidence="12">The sequence shown here is derived from an EMBL/GenBank/DDBJ whole genome shotgun (WGS) entry which is preliminary data.</text>
</comment>
<reference evidence="12" key="1">
    <citation type="submission" date="2020-08" db="EMBL/GenBank/DDBJ databases">
        <title>Plant Genome Project.</title>
        <authorList>
            <person name="Zhang R.-G."/>
        </authorList>
    </citation>
    <scope>NUCLEOTIDE SEQUENCE</scope>
    <source>
        <strain evidence="12">WSP0</strain>
        <tissue evidence="12">Leaf</tissue>
    </source>
</reference>
<evidence type="ECO:0000256" key="7">
    <source>
        <dbReference type="ARBA" id="ARBA00043052"/>
    </source>
</evidence>
<dbReference type="PROSITE" id="PS00687">
    <property type="entry name" value="ALDEHYDE_DEHYDR_GLU"/>
    <property type="match status" value="1"/>
</dbReference>
<evidence type="ECO:0000313" key="12">
    <source>
        <dbReference type="EMBL" id="KAG5529993.1"/>
    </source>
</evidence>
<dbReference type="InterPro" id="IPR016160">
    <property type="entry name" value="Ald_DH_CS_CYS"/>
</dbReference>
<dbReference type="InterPro" id="IPR016163">
    <property type="entry name" value="Ald_DH_C"/>
</dbReference>
<comment type="catalytic activity">
    <reaction evidence="8">
        <text>D-glyceraldehyde 3-phosphate + NADP(+) + H2O = (2R)-3-phosphoglycerate + NADPH + 2 H(+)</text>
        <dbReference type="Rhea" id="RHEA:14669"/>
        <dbReference type="ChEBI" id="CHEBI:15377"/>
        <dbReference type="ChEBI" id="CHEBI:15378"/>
        <dbReference type="ChEBI" id="CHEBI:57783"/>
        <dbReference type="ChEBI" id="CHEBI:58272"/>
        <dbReference type="ChEBI" id="CHEBI:58349"/>
        <dbReference type="ChEBI" id="CHEBI:59776"/>
        <dbReference type="EC" id="1.2.1.9"/>
    </reaction>
</comment>
<keyword evidence="13" id="KW-1185">Reference proteome</keyword>
<dbReference type="InterPro" id="IPR016162">
    <property type="entry name" value="Ald_DH_N"/>
</dbReference>
<evidence type="ECO:0000256" key="4">
    <source>
        <dbReference type="ARBA" id="ARBA00040853"/>
    </source>
</evidence>
<dbReference type="PANTHER" id="PTHR42991:SF1">
    <property type="entry name" value="ALDEHYDE DEHYDROGENASE"/>
    <property type="match status" value="1"/>
</dbReference>
<sequence>MEPCFEGVRVKLAAGGGVGEAGASGEGGGEGVVVGAEAVGGVELEEEVEGVSVVVGATSLVETLVLQFQRKQAGMVPLQMELGGKDACIVLEDADLDLVAANVIKGGFSNSGQRCSAVKVVLAMESIADSLVEKVNAKVAKLTVGSPEVNCDITPVVTESSANFIEGLVMDGKKKGATFCQEYKRDGNLIWPLLLDNVRPDMRIAWEEPFGPVLPVTRINTVEEVIHHCNASNFGLQDGMDFESSHRKKTEMFLMRLTKDESEVNLAIGEADREFSEWKWASPDEVIEQDNGKKQLT</sequence>
<dbReference type="GO" id="GO:0008911">
    <property type="term" value="F:lactaldehyde dehydrogenase (NAD+) activity"/>
    <property type="evidence" value="ECO:0007669"/>
    <property type="project" value="TreeGrafter"/>
</dbReference>